<dbReference type="EMBL" id="CP080572">
    <property type="protein sequence ID" value="USH00002.1"/>
    <property type="molecule type" value="Genomic_DNA"/>
</dbReference>
<dbReference type="GeneID" id="72776773"/>
<dbReference type="KEGG" id="thei:K1720_00480"/>
<reference evidence="2 3" key="1">
    <citation type="submission" date="2021-08" db="EMBL/GenBank/DDBJ databases">
        <title>Thermococcus onnuriiensis IOH2.</title>
        <authorList>
            <person name="Park Y.-J."/>
        </authorList>
    </citation>
    <scope>NUCLEOTIDE SEQUENCE [LARGE SCALE GENOMIC DNA]</scope>
    <source>
        <strain evidence="2 3">IOH2</strain>
    </source>
</reference>
<organism evidence="2 3">
    <name type="scientific">Thermococcus argininiproducens</name>
    <dbReference type="NCBI Taxonomy" id="2866384"/>
    <lineage>
        <taxon>Archaea</taxon>
        <taxon>Methanobacteriati</taxon>
        <taxon>Methanobacteriota</taxon>
        <taxon>Thermococci</taxon>
        <taxon>Thermococcales</taxon>
        <taxon>Thermococcaceae</taxon>
        <taxon>Thermococcus</taxon>
    </lineage>
</organism>
<dbReference type="Pfam" id="PF12705">
    <property type="entry name" value="PDDEXK_1"/>
    <property type="match status" value="1"/>
</dbReference>
<name>A0A9E7M9P5_9EURY</name>
<proteinExistence type="predicted"/>
<accession>A0A9E7M9P5</accession>
<evidence type="ECO:0000313" key="3">
    <source>
        <dbReference type="Proteomes" id="UP001056425"/>
    </source>
</evidence>
<dbReference type="InterPro" id="IPR038726">
    <property type="entry name" value="PDDEXK_AddAB-type"/>
</dbReference>
<dbReference type="InterPro" id="IPR011604">
    <property type="entry name" value="PDDEXK-like_dom_sf"/>
</dbReference>
<gene>
    <name evidence="2" type="ORF">K1720_00480</name>
</gene>
<dbReference type="Gene3D" id="3.90.320.10">
    <property type="match status" value="1"/>
</dbReference>
<feature type="domain" description="PD-(D/E)XK endonuclease-like" evidence="1">
    <location>
        <begin position="61"/>
        <end position="229"/>
    </location>
</feature>
<evidence type="ECO:0000259" key="1">
    <source>
        <dbReference type="Pfam" id="PF12705"/>
    </source>
</evidence>
<dbReference type="Proteomes" id="UP001056425">
    <property type="component" value="Chromosome"/>
</dbReference>
<evidence type="ECO:0000313" key="2">
    <source>
        <dbReference type="EMBL" id="USH00002.1"/>
    </source>
</evidence>
<sequence>MGNIEEFGKRLENLLKYGNIRGPKRTIRVTSVSFCPLRAALTTRYDVRFFGEKNKEKILGQVLHMGLLGLIKDSWPYLQGDIEANPEIEKEVSYDLGEGWLLTGRIDLVIGEHVFEFKFFSEFSYEKIPENLSDVEEDSVLNAYTEQLNAYLNMLPDAEFGHLWIFRHNELIPWKKLEIKKDSKAFKAFLKRARGIIELIESIENGEFPKDPKLRFNWECKRCIFRSICAK</sequence>
<dbReference type="AlphaFoldDB" id="A0A9E7M9P5"/>
<dbReference type="RefSeq" id="WP_251949268.1">
    <property type="nucleotide sequence ID" value="NZ_CP080572.1"/>
</dbReference>
<protein>
    <submittedName>
        <fullName evidence="2">PD-(D/E)XK nuclease family protein</fullName>
    </submittedName>
</protein>
<keyword evidence="3" id="KW-1185">Reference proteome</keyword>